<accession>A0A1N7A0M8</accession>
<dbReference type="PANTHER" id="PTHR30146">
    <property type="entry name" value="LACI-RELATED TRANSCRIPTIONAL REPRESSOR"/>
    <property type="match status" value="1"/>
</dbReference>
<dbReference type="Gene3D" id="3.40.50.2300">
    <property type="match status" value="2"/>
</dbReference>
<gene>
    <name evidence="5" type="ORF">SAMN05443094_10725</name>
</gene>
<dbReference type="Pfam" id="PF00392">
    <property type="entry name" value="GntR"/>
    <property type="match status" value="1"/>
</dbReference>
<evidence type="ECO:0000313" key="5">
    <source>
        <dbReference type="EMBL" id="SIR32634.1"/>
    </source>
</evidence>
<dbReference type="Gene3D" id="1.10.10.10">
    <property type="entry name" value="Winged helix-like DNA-binding domain superfamily/Winged helix DNA-binding domain"/>
    <property type="match status" value="1"/>
</dbReference>
<dbReference type="Proteomes" id="UP000186385">
    <property type="component" value="Unassembled WGS sequence"/>
</dbReference>
<dbReference type="STRING" id="1017273.SAMN05443094_10725"/>
<dbReference type="PRINTS" id="PR00035">
    <property type="entry name" value="HTHGNTR"/>
</dbReference>
<dbReference type="InterPro" id="IPR036390">
    <property type="entry name" value="WH_DNA-bd_sf"/>
</dbReference>
<keyword evidence="2" id="KW-0238">DNA-binding</keyword>
<keyword evidence="3" id="KW-0804">Transcription</keyword>
<protein>
    <submittedName>
        <fullName evidence="5">Transcriptional regulator, GntR family</fullName>
    </submittedName>
</protein>
<sequence length="391" mass="44588">MIIYTYKLKESRGDRLETKHSMVKQAIQSRILDGTFLPHQKISSESELMKEFGVSRHTVRLALGDLVNKGWLYREQGAGTFCADRQLNEAAQGRNEKNIALITTYISDYIFPSIIRGAESVLSEQGYHVTLFSTNNNHDTEREVLERILSGSFDGVIVEPTKSALSNPNLNYYLSLERQNIPYVMINAYYDELEPLYVAVDDEKGGFLQTEYLIKQGYRNIAGFFKNDDLQGVKRMKGFLKAHRQYRIPIEPRNIITYYTEEKQEKPVRELEALLALNGKERPDALVCYNDQLALSLMDVLRSKGLHVPDDLALVGYDNSFLADISEVKLTTVEHPKSDLGKEAARFILELVQEKRGSASQKESKLECLVFEPELYIRSSVKTEAPEALKQ</sequence>
<dbReference type="InterPro" id="IPR033532">
    <property type="entry name" value="AraR_ligand_bind_dom"/>
</dbReference>
<dbReference type="AlphaFoldDB" id="A0A1N7A0M8"/>
<dbReference type="InterPro" id="IPR028082">
    <property type="entry name" value="Peripla_BP_I"/>
</dbReference>
<evidence type="ECO:0000256" key="1">
    <source>
        <dbReference type="ARBA" id="ARBA00023015"/>
    </source>
</evidence>
<dbReference type="PANTHER" id="PTHR30146:SF150">
    <property type="entry name" value="ARABINOSE METABOLISM TRANSCRIPTIONAL REPRESSOR"/>
    <property type="match status" value="1"/>
</dbReference>
<dbReference type="PROSITE" id="PS50949">
    <property type="entry name" value="HTH_GNTR"/>
    <property type="match status" value="1"/>
</dbReference>
<organism evidence="5 6">
    <name type="scientific">Domibacillus enclensis</name>
    <dbReference type="NCBI Taxonomy" id="1017273"/>
    <lineage>
        <taxon>Bacteria</taxon>
        <taxon>Bacillati</taxon>
        <taxon>Bacillota</taxon>
        <taxon>Bacilli</taxon>
        <taxon>Bacillales</taxon>
        <taxon>Bacillaceae</taxon>
        <taxon>Domibacillus</taxon>
    </lineage>
</organism>
<dbReference type="CDD" id="cd07377">
    <property type="entry name" value="WHTH_GntR"/>
    <property type="match status" value="1"/>
</dbReference>
<evidence type="ECO:0000256" key="2">
    <source>
        <dbReference type="ARBA" id="ARBA00023125"/>
    </source>
</evidence>
<dbReference type="EMBL" id="FTLX01000007">
    <property type="protein sequence ID" value="SIR32634.1"/>
    <property type="molecule type" value="Genomic_DNA"/>
</dbReference>
<reference evidence="5 6" key="1">
    <citation type="submission" date="2017-01" db="EMBL/GenBank/DDBJ databases">
        <authorList>
            <person name="Mah S.A."/>
            <person name="Swanson W.J."/>
            <person name="Moy G.W."/>
            <person name="Vacquier V.D."/>
        </authorList>
    </citation>
    <scope>NUCLEOTIDE SEQUENCE [LARGE SCALE GENOMIC DNA]</scope>
    <source>
        <strain evidence="5 6">NIO-1016</strain>
    </source>
</reference>
<name>A0A1N7A0M8_9BACI</name>
<dbReference type="InterPro" id="IPR046335">
    <property type="entry name" value="LacI/GalR-like_sensor"/>
</dbReference>
<dbReference type="SMART" id="SM00345">
    <property type="entry name" value="HTH_GNTR"/>
    <property type="match status" value="1"/>
</dbReference>
<feature type="domain" description="HTH gntR-type" evidence="4">
    <location>
        <begin position="17"/>
        <end position="85"/>
    </location>
</feature>
<evidence type="ECO:0000259" key="4">
    <source>
        <dbReference type="PROSITE" id="PS50949"/>
    </source>
</evidence>
<dbReference type="InterPro" id="IPR036388">
    <property type="entry name" value="WH-like_DNA-bd_sf"/>
</dbReference>
<proteinExistence type="predicted"/>
<dbReference type="CDD" id="cd01541">
    <property type="entry name" value="PBP1_AraR"/>
    <property type="match status" value="1"/>
</dbReference>
<dbReference type="SUPFAM" id="SSF46785">
    <property type="entry name" value="Winged helix' DNA-binding domain"/>
    <property type="match status" value="1"/>
</dbReference>
<evidence type="ECO:0000256" key="3">
    <source>
        <dbReference type="ARBA" id="ARBA00023163"/>
    </source>
</evidence>
<dbReference type="SUPFAM" id="SSF53822">
    <property type="entry name" value="Periplasmic binding protein-like I"/>
    <property type="match status" value="1"/>
</dbReference>
<dbReference type="Pfam" id="PF13377">
    <property type="entry name" value="Peripla_BP_3"/>
    <property type="match status" value="1"/>
</dbReference>
<dbReference type="InterPro" id="IPR000524">
    <property type="entry name" value="Tscrpt_reg_HTH_GntR"/>
</dbReference>
<evidence type="ECO:0000313" key="6">
    <source>
        <dbReference type="Proteomes" id="UP000186385"/>
    </source>
</evidence>
<keyword evidence="1" id="KW-0805">Transcription regulation</keyword>
<dbReference type="GO" id="GO:0000976">
    <property type="term" value="F:transcription cis-regulatory region binding"/>
    <property type="evidence" value="ECO:0007669"/>
    <property type="project" value="TreeGrafter"/>
</dbReference>
<dbReference type="GO" id="GO:0003700">
    <property type="term" value="F:DNA-binding transcription factor activity"/>
    <property type="evidence" value="ECO:0007669"/>
    <property type="project" value="InterPro"/>
</dbReference>